<keyword evidence="8" id="KW-1185">Reference proteome</keyword>
<feature type="transmembrane region" description="Helical" evidence="6">
    <location>
        <begin position="430"/>
        <end position="456"/>
    </location>
</feature>
<comment type="caution">
    <text evidence="7">The sequence shown here is derived from an EMBL/GenBank/DDBJ whole genome shotgun (WGS) entry which is preliminary data.</text>
</comment>
<feature type="region of interest" description="Disordered" evidence="5">
    <location>
        <begin position="182"/>
        <end position="227"/>
    </location>
</feature>
<dbReference type="GO" id="GO:0016020">
    <property type="term" value="C:membrane"/>
    <property type="evidence" value="ECO:0007669"/>
    <property type="project" value="UniProtKB-SubCell"/>
</dbReference>
<keyword evidence="4 6" id="KW-0472">Membrane</keyword>
<proteinExistence type="predicted"/>
<dbReference type="PANTHER" id="PTHR12489:SF1">
    <property type="entry name" value="LP10272P"/>
    <property type="match status" value="1"/>
</dbReference>
<accession>A0AAN8XMS5</accession>
<evidence type="ECO:0000313" key="7">
    <source>
        <dbReference type="EMBL" id="KAK7082738.1"/>
    </source>
</evidence>
<keyword evidence="3 6" id="KW-1133">Transmembrane helix</keyword>
<dbReference type="AlphaFoldDB" id="A0AAN8XMS5"/>
<comment type="subcellular location">
    <subcellularLocation>
        <location evidence="1">Membrane</location>
        <topology evidence="1">Multi-pass membrane protein</topology>
    </subcellularLocation>
</comment>
<organism evidence="7 8">
    <name type="scientific">Halocaridina rubra</name>
    <name type="common">Hawaiian red shrimp</name>
    <dbReference type="NCBI Taxonomy" id="373956"/>
    <lineage>
        <taxon>Eukaryota</taxon>
        <taxon>Metazoa</taxon>
        <taxon>Ecdysozoa</taxon>
        <taxon>Arthropoda</taxon>
        <taxon>Crustacea</taxon>
        <taxon>Multicrustacea</taxon>
        <taxon>Malacostraca</taxon>
        <taxon>Eumalacostraca</taxon>
        <taxon>Eucarida</taxon>
        <taxon>Decapoda</taxon>
        <taxon>Pleocyemata</taxon>
        <taxon>Caridea</taxon>
        <taxon>Atyoidea</taxon>
        <taxon>Atyidae</taxon>
        <taxon>Halocaridina</taxon>
    </lineage>
</organism>
<dbReference type="InterPro" id="IPR019372">
    <property type="entry name" value="LHFPL"/>
</dbReference>
<protein>
    <submittedName>
        <fullName evidence="7">Uncharacterized protein</fullName>
    </submittedName>
</protein>
<evidence type="ECO:0000256" key="1">
    <source>
        <dbReference type="ARBA" id="ARBA00004141"/>
    </source>
</evidence>
<evidence type="ECO:0000256" key="2">
    <source>
        <dbReference type="ARBA" id="ARBA00022692"/>
    </source>
</evidence>
<reference evidence="7 8" key="1">
    <citation type="submission" date="2023-11" db="EMBL/GenBank/DDBJ databases">
        <title>Halocaridina rubra genome assembly.</title>
        <authorList>
            <person name="Smith C."/>
        </authorList>
    </citation>
    <scope>NUCLEOTIDE SEQUENCE [LARGE SCALE GENOMIC DNA]</scope>
    <source>
        <strain evidence="7">EP-1</strain>
        <tissue evidence="7">Whole</tissue>
    </source>
</reference>
<evidence type="ECO:0000313" key="8">
    <source>
        <dbReference type="Proteomes" id="UP001381693"/>
    </source>
</evidence>
<feature type="transmembrane region" description="Helical" evidence="6">
    <location>
        <begin position="12"/>
        <end position="34"/>
    </location>
</feature>
<feature type="transmembrane region" description="Helical" evidence="6">
    <location>
        <begin position="519"/>
        <end position="542"/>
    </location>
</feature>
<sequence length="557" mass="62017">MRARTVHLMTSWWVVVVWATLGVVTGVISVITVLQPAWYLRYSHIHAKPFQDHNVISFKVVVSSVGPLGFCRLKGVRKHVTDDSKIRSTYNRDFLTEPISVTEPVEIFSNADAKISKGSYSGDLHNENHQAFKITEATQDIISPSKTLEMSQQEQPPPPGAPDVYVSSSIFLGSFTSSFARPPKKFNEDSSGSNEVRISEGFPISANKSDKAGIREKSEDTEVVPPRETENHLNMAYEDQEEITDSNQFDSRNDSLTLKSENLVDTPDNSVSASFSRTAHSKGLTHIIETGTMLKEFPTYKYRNLSNYFIRKRKMRKRKRPRKHKNKKRNQKLEKKLKKRPNNVYLKTSSKTTGVQVTPLTETRDGSFIINKQNGSMSSFRSKGDPLAEFLIQMEPRTASETNDLAYYHPRTPILECSGITFSVGSGSSAVWVMVGVVYGVAGLVQIFAGAASIVTQAAPSPAARYAHAIWVGNVQVAVVMCQGVSLILFPLGLGSALARLECGGSSSVYWRGDCLFGWAYMLSIVATTLAAFCPCLARLTVYKRYAMREWESLNFF</sequence>
<dbReference type="Proteomes" id="UP001381693">
    <property type="component" value="Unassembled WGS sequence"/>
</dbReference>
<name>A0AAN8XMS5_HALRR</name>
<dbReference type="EMBL" id="JAXCGZ010003901">
    <property type="protein sequence ID" value="KAK7082738.1"/>
    <property type="molecule type" value="Genomic_DNA"/>
</dbReference>
<evidence type="ECO:0000256" key="6">
    <source>
        <dbReference type="SAM" id="Phobius"/>
    </source>
</evidence>
<evidence type="ECO:0000256" key="5">
    <source>
        <dbReference type="SAM" id="MobiDB-lite"/>
    </source>
</evidence>
<dbReference type="Pfam" id="PF10242">
    <property type="entry name" value="L_HMGIC_fpl"/>
    <property type="match status" value="1"/>
</dbReference>
<evidence type="ECO:0000256" key="4">
    <source>
        <dbReference type="ARBA" id="ARBA00023136"/>
    </source>
</evidence>
<feature type="transmembrane region" description="Helical" evidence="6">
    <location>
        <begin position="477"/>
        <end position="499"/>
    </location>
</feature>
<keyword evidence="2 6" id="KW-0812">Transmembrane</keyword>
<feature type="compositionally biased region" description="Basic and acidic residues" evidence="5">
    <location>
        <begin position="208"/>
        <end position="227"/>
    </location>
</feature>
<feature type="compositionally biased region" description="Basic residues" evidence="5">
    <location>
        <begin position="311"/>
        <end position="341"/>
    </location>
</feature>
<gene>
    <name evidence="7" type="ORF">SK128_007306</name>
</gene>
<feature type="region of interest" description="Disordered" evidence="5">
    <location>
        <begin position="311"/>
        <end position="343"/>
    </location>
</feature>
<evidence type="ECO:0000256" key="3">
    <source>
        <dbReference type="ARBA" id="ARBA00022989"/>
    </source>
</evidence>
<dbReference type="PANTHER" id="PTHR12489">
    <property type="entry name" value="LIPOMA HMGIC FUSION PARTNER-LIKE PROTEIN"/>
    <property type="match status" value="1"/>
</dbReference>